<dbReference type="Pfam" id="PF01381">
    <property type="entry name" value="HTH_3"/>
    <property type="match status" value="1"/>
</dbReference>
<evidence type="ECO:0000313" key="2">
    <source>
        <dbReference type="EMBL" id="KKL74080.1"/>
    </source>
</evidence>
<dbReference type="Gene3D" id="1.10.260.40">
    <property type="entry name" value="lambda repressor-like DNA-binding domains"/>
    <property type="match status" value="1"/>
</dbReference>
<dbReference type="CDD" id="cd00093">
    <property type="entry name" value="HTH_XRE"/>
    <property type="match status" value="1"/>
</dbReference>
<dbReference type="SMART" id="SM00530">
    <property type="entry name" value="HTH_XRE"/>
    <property type="match status" value="1"/>
</dbReference>
<organism evidence="2">
    <name type="scientific">marine sediment metagenome</name>
    <dbReference type="NCBI Taxonomy" id="412755"/>
    <lineage>
        <taxon>unclassified sequences</taxon>
        <taxon>metagenomes</taxon>
        <taxon>ecological metagenomes</taxon>
    </lineage>
</organism>
<sequence length="107" mass="12090">MTRSKAIERIHALLAEYEATPESRGLELRLNLAEIVIRQLRELGWTQRDLASRTSMKEPFISRIVHSNANCTLDTAGKLLFALGIHARIEQVRAVEDTAETGPRLRP</sequence>
<dbReference type="AlphaFoldDB" id="A0A0F9GXI4"/>
<comment type="caution">
    <text evidence="2">The sequence shown here is derived from an EMBL/GenBank/DDBJ whole genome shotgun (WGS) entry which is preliminary data.</text>
</comment>
<gene>
    <name evidence="2" type="ORF">LCGC14_2068450</name>
</gene>
<protein>
    <recommendedName>
        <fullName evidence="1">HTH cro/C1-type domain-containing protein</fullName>
    </recommendedName>
</protein>
<dbReference type="InterPro" id="IPR001387">
    <property type="entry name" value="Cro/C1-type_HTH"/>
</dbReference>
<dbReference type="EMBL" id="LAZR01024763">
    <property type="protein sequence ID" value="KKL74080.1"/>
    <property type="molecule type" value="Genomic_DNA"/>
</dbReference>
<dbReference type="GO" id="GO:0003677">
    <property type="term" value="F:DNA binding"/>
    <property type="evidence" value="ECO:0007669"/>
    <property type="project" value="InterPro"/>
</dbReference>
<proteinExistence type="predicted"/>
<accession>A0A0F9GXI4</accession>
<feature type="domain" description="HTH cro/C1-type" evidence="1">
    <location>
        <begin position="37"/>
        <end position="89"/>
    </location>
</feature>
<name>A0A0F9GXI4_9ZZZZ</name>
<dbReference type="InterPro" id="IPR010982">
    <property type="entry name" value="Lambda_DNA-bd_dom_sf"/>
</dbReference>
<evidence type="ECO:0000259" key="1">
    <source>
        <dbReference type="PROSITE" id="PS50943"/>
    </source>
</evidence>
<reference evidence="2" key="1">
    <citation type="journal article" date="2015" name="Nature">
        <title>Complex archaea that bridge the gap between prokaryotes and eukaryotes.</title>
        <authorList>
            <person name="Spang A."/>
            <person name="Saw J.H."/>
            <person name="Jorgensen S.L."/>
            <person name="Zaremba-Niedzwiedzka K."/>
            <person name="Martijn J."/>
            <person name="Lind A.E."/>
            <person name="van Eijk R."/>
            <person name="Schleper C."/>
            <person name="Guy L."/>
            <person name="Ettema T.J."/>
        </authorList>
    </citation>
    <scope>NUCLEOTIDE SEQUENCE</scope>
</reference>
<dbReference type="PROSITE" id="PS50943">
    <property type="entry name" value="HTH_CROC1"/>
    <property type="match status" value="1"/>
</dbReference>
<dbReference type="SUPFAM" id="SSF47413">
    <property type="entry name" value="lambda repressor-like DNA-binding domains"/>
    <property type="match status" value="1"/>
</dbReference>